<dbReference type="PROSITE" id="PS51900">
    <property type="entry name" value="CB"/>
    <property type="match status" value="1"/>
</dbReference>
<comment type="similarity">
    <text evidence="1">Belongs to the 'phage' integrase family.</text>
</comment>
<protein>
    <submittedName>
        <fullName evidence="7">Site-specific recombinase XerD</fullName>
    </submittedName>
</protein>
<feature type="domain" description="Core-binding (CB)" evidence="6">
    <location>
        <begin position="187"/>
        <end position="287"/>
    </location>
</feature>
<reference evidence="7 8" key="1">
    <citation type="submission" date="2014-04" db="EMBL/GenBank/DDBJ databases">
        <title>Draft genome sequence of Bacillus azotoformans MEV2011, a (co-) denitrifying strain unable to grow in the presence of oxygen.</title>
        <authorList>
            <person name="Nielsen M."/>
            <person name="Schreiber L."/>
            <person name="Finster K."/>
            <person name="Schramm A."/>
        </authorList>
    </citation>
    <scope>NUCLEOTIDE SEQUENCE [LARGE SCALE GENOMIC DNA]</scope>
    <source>
        <strain evidence="7 8">MEV2011</strain>
    </source>
</reference>
<proteinExistence type="inferred from homology"/>
<dbReference type="InterPro" id="IPR044068">
    <property type="entry name" value="CB"/>
</dbReference>
<keyword evidence="2 4" id="KW-0238">DNA-binding</keyword>
<feature type="domain" description="Tyr recombinase" evidence="5">
    <location>
        <begin position="320"/>
        <end position="512"/>
    </location>
</feature>
<dbReference type="Pfam" id="PF00589">
    <property type="entry name" value="Phage_integrase"/>
    <property type="match status" value="1"/>
</dbReference>
<dbReference type="InterPro" id="IPR050090">
    <property type="entry name" value="Tyrosine_recombinase_XerCD"/>
</dbReference>
<dbReference type="Gene3D" id="1.10.443.10">
    <property type="entry name" value="Intergrase catalytic core"/>
    <property type="match status" value="1"/>
</dbReference>
<name>A0A072NL48_SCHAZ</name>
<dbReference type="EMBL" id="JJRY01000010">
    <property type="protein sequence ID" value="KEF37992.1"/>
    <property type="molecule type" value="Genomic_DNA"/>
</dbReference>
<dbReference type="PROSITE" id="PS51898">
    <property type="entry name" value="TYR_RECOMBINASE"/>
    <property type="match status" value="1"/>
</dbReference>
<dbReference type="InterPro" id="IPR002104">
    <property type="entry name" value="Integrase_catalytic"/>
</dbReference>
<dbReference type="OrthoDB" id="568347at2"/>
<comment type="caution">
    <text evidence="7">The sequence shown here is derived from an EMBL/GenBank/DDBJ whole genome shotgun (WGS) entry which is preliminary data.</text>
</comment>
<evidence type="ECO:0000259" key="5">
    <source>
        <dbReference type="PROSITE" id="PS51898"/>
    </source>
</evidence>
<dbReference type="RefSeq" id="WP_051678215.1">
    <property type="nucleotide sequence ID" value="NZ_JJRY01000010.1"/>
</dbReference>
<evidence type="ECO:0000256" key="3">
    <source>
        <dbReference type="ARBA" id="ARBA00023172"/>
    </source>
</evidence>
<evidence type="ECO:0000313" key="8">
    <source>
        <dbReference type="Proteomes" id="UP000027936"/>
    </source>
</evidence>
<dbReference type="InterPro" id="IPR013762">
    <property type="entry name" value="Integrase-like_cat_sf"/>
</dbReference>
<dbReference type="GO" id="GO:0015074">
    <property type="term" value="P:DNA integration"/>
    <property type="evidence" value="ECO:0007669"/>
    <property type="project" value="InterPro"/>
</dbReference>
<evidence type="ECO:0000259" key="6">
    <source>
        <dbReference type="PROSITE" id="PS51900"/>
    </source>
</evidence>
<sequence length="656" mass="76967">MIFNKATEQQAIALRYEQIIQELSGYWKNNQWDALDCPLYQKETKIKRQSIKFEEALNPRIRNEFKYYFFRRLMNLELNMATVWNSSTAFNSLQDFINRFYSGISSILDIPYGNFSIHYKTYLFEHRKKDLTVKGYLQLYNRIYSFFLDWYDERKEIEKDIWDVRKLGIDYNNSNCGYTVNFTSVPKPFRNLAKRYIEKRVLIQESLSWGSAIQTMAKLQEFFKYIYREYPNWQDLTPLSRSDIEGFIYFLRNSPMGGDSVHKGQAPSENHIHRSLSVLETFIVYIQRYEWDEAPKKPAGFLIVPDDKPRLPPKASGPIKYISDFVWDQLILHMDKLPQDIIPLVILLEATGFRVSDVCTLKIDCLIQKEDGWWVIGDQRKVKEKNHRVPISEEIAHVVLSQQKLTRGKSTTETNPLNYLFPTYHGTRKGQPISRDNVVNNLNKLAFENNIVDEKGNVYRCKAHAFRHRYGVNLINNGMNILHVQKLMAHASPEMTLVYARIHDKTLRKEWEKATSNGAVRLNPGGAITATSMEKQADENGLELEWLRHNLDSVRLDHGFCIKSPKNNCDFLEQTLEPPCIKNNCRSFHVDQTFLDFYNDQILKIESDIEIYQKSGRNRSIEIIQPKLKKYREIRDGILNNGGVYGLPKIKREMKD</sequence>
<accession>A0A072NL48</accession>
<dbReference type="PANTHER" id="PTHR30349:SF41">
    <property type="entry name" value="INTEGRASE_RECOMBINASE PROTEIN MJ0367-RELATED"/>
    <property type="match status" value="1"/>
</dbReference>
<dbReference type="AlphaFoldDB" id="A0A072NL48"/>
<evidence type="ECO:0000256" key="2">
    <source>
        <dbReference type="ARBA" id="ARBA00023125"/>
    </source>
</evidence>
<dbReference type="PATRIC" id="fig|1348973.3.peg.2659"/>
<dbReference type="SUPFAM" id="SSF56349">
    <property type="entry name" value="DNA breaking-rejoining enzymes"/>
    <property type="match status" value="1"/>
</dbReference>
<organism evidence="7 8">
    <name type="scientific">Schinkia azotoformans MEV2011</name>
    <dbReference type="NCBI Taxonomy" id="1348973"/>
    <lineage>
        <taxon>Bacteria</taxon>
        <taxon>Bacillati</taxon>
        <taxon>Bacillota</taxon>
        <taxon>Bacilli</taxon>
        <taxon>Bacillales</taxon>
        <taxon>Bacillaceae</taxon>
        <taxon>Calidifontibacillus/Schinkia group</taxon>
        <taxon>Schinkia</taxon>
    </lineage>
</organism>
<dbReference type="PANTHER" id="PTHR30349">
    <property type="entry name" value="PHAGE INTEGRASE-RELATED"/>
    <property type="match status" value="1"/>
</dbReference>
<evidence type="ECO:0000256" key="4">
    <source>
        <dbReference type="PROSITE-ProRule" id="PRU01248"/>
    </source>
</evidence>
<evidence type="ECO:0000313" key="7">
    <source>
        <dbReference type="EMBL" id="KEF37992.1"/>
    </source>
</evidence>
<dbReference type="GO" id="GO:0006310">
    <property type="term" value="P:DNA recombination"/>
    <property type="evidence" value="ECO:0007669"/>
    <property type="project" value="UniProtKB-KW"/>
</dbReference>
<keyword evidence="3" id="KW-0233">DNA recombination</keyword>
<dbReference type="GO" id="GO:0003677">
    <property type="term" value="F:DNA binding"/>
    <property type="evidence" value="ECO:0007669"/>
    <property type="project" value="UniProtKB-UniRule"/>
</dbReference>
<gene>
    <name evidence="7" type="ORF">M670_02749</name>
</gene>
<dbReference type="Proteomes" id="UP000027936">
    <property type="component" value="Unassembled WGS sequence"/>
</dbReference>
<evidence type="ECO:0000256" key="1">
    <source>
        <dbReference type="ARBA" id="ARBA00008857"/>
    </source>
</evidence>
<dbReference type="InterPro" id="IPR011010">
    <property type="entry name" value="DNA_brk_join_enz"/>
</dbReference>